<feature type="domain" description="Virion DNA-directed RNA polymerase" evidence="4">
    <location>
        <begin position="1903"/>
        <end position="2046"/>
    </location>
</feature>
<proteinExistence type="predicted"/>
<evidence type="ECO:0000259" key="5">
    <source>
        <dbReference type="Pfam" id="PF21867"/>
    </source>
</evidence>
<keyword evidence="1" id="KW-0175">Coiled coil</keyword>
<dbReference type="PANTHER" id="PTHR34491">
    <property type="entry name" value="A-TYPE INCLUSION PROTEIN, PUTATIVE-RELATED"/>
    <property type="match status" value="1"/>
</dbReference>
<dbReference type="EMBL" id="MK863032">
    <property type="protein sequence ID" value="QEM41168.1"/>
    <property type="molecule type" value="Genomic_DNA"/>
</dbReference>
<organism evidence="7 8">
    <name type="scientific">Pseudomonas phage Zuri</name>
    <dbReference type="NCBI Taxonomy" id="2604899"/>
    <lineage>
        <taxon>Viruses</taxon>
        <taxon>Duplodnaviria</taxon>
        <taxon>Heunggongvirae</taxon>
        <taxon>Uroviricota</taxon>
        <taxon>Caudoviricetes</taxon>
        <taxon>Schitoviridae</taxon>
        <taxon>Zurivirus</taxon>
        <taxon>Zurivirus zuri</taxon>
    </lineage>
</organism>
<feature type="coiled-coil region" evidence="1">
    <location>
        <begin position="2000"/>
        <end position="2034"/>
    </location>
</feature>
<reference evidence="7" key="1">
    <citation type="submission" date="2019-04" db="EMBL/GenBank/DDBJ databases">
        <authorList>
            <person name="Assadpour T."/>
            <person name="Ahmed J."/>
            <person name="Anderson S."/>
            <person name="Espinosa K."/>
            <person name="Gadsden T."/>
            <person name="Graham A."/>
            <person name="Hajjar W."/>
            <person name="Howard T."/>
            <person name="Lacafta O."/>
            <person name="Matney K."/>
            <person name="Matsen K."/>
            <person name="Osu J."/>
            <person name="Rupe E."/>
            <person name="Sang H."/>
            <person name="Wadi S."/>
            <person name="McNeal J."/>
            <person name="Temple L."/>
        </authorList>
    </citation>
    <scope>NUCLEOTIDE SEQUENCE [LARGE SCALE GENOMIC DNA]</scope>
</reference>
<dbReference type="Pfam" id="PF21769">
    <property type="entry name" value="vRNAP_dom"/>
    <property type="match status" value="1"/>
</dbReference>
<evidence type="ECO:0000259" key="4">
    <source>
        <dbReference type="Pfam" id="PF21769"/>
    </source>
</evidence>
<accession>A0A5C1K5R8</accession>
<dbReference type="Proteomes" id="UP000322075">
    <property type="component" value="Segment"/>
</dbReference>
<sequence>MASIDDLLRQAAYPDQMLPEANADAGLPNPNPYQQKTADIAATVPNKQAQVAQASDAKRVAMGGLPTDYQMAVGRVLGAGGQHGSELEQDIRNMSPVDLYGKYGAAAQDMIRDRATAGTEVLNDLKTPAASAGDFAYDVTSSLGSGFVNGLAGLANLGVGLVSPESGAALAAGIGKANDWLRTTQSDELNTARRVSEAANFLDERDSRVQESIDTENGESDFISGLKRIGRDATNSIANAALAPALLADGTANAAGSLLAAGPITKGLSKLGSLVLSNNAGRAAVLATEMSGKAGQAAVTAATKAPVLAAIGGMEAGGAYQQVAADIMGRSHEKLMEESPMYRELIGQGLSQEAAKAQVADRTGKLSAAITAPLAAATGTLVSRFEGDVLAARAGREAVGNLGREAVEEGVQGGISQLAQNFAEGQYANENQSLTEGVGRQVGEGALYGFGAAGATHAPSLAKLAARTSLAGASAVGAAAINTAGDALARRADAIQEANAAASPISDQAVAQAAAEAQTTAPQAAPIIQEAIDSLEGTPEQKAQVQQYADSLLTASQFDSGEVRASMAPVVEGATNRVEAIQRLSDVVVKAEEGSREELSAGLEMFELLEPYARLLEADPELLNQIPGDHQAAQIINQYGALMDSIGSSPKVLKALNTVQQAIANRAAQPVAPVTEESLATPAGQEAIRDAVTVAAIAPDKGNLEQNEQILYQVSQGRIQVTPEQKAALDTSVALLRAAKAADEEALRLGQDSASAQVSRNVKTEYGKKGKSALQHAQGIMSAWKAGNFDLARSRLFQMSEFVNSMQNKVAALNTHFASGNPASEAVHYEALGPNGEWFTSKAGLKVHPGNENSVKFAQTVALETKVLTDVYNGMVSAFPNLDAQHIVGTPLNDSLNRPAKDVVAAYRTPAQPPAPTAAPTVEETPAAPAVTQPAPSVEATPSQVPTSTVVEEKVSEPVAEAPAPTPEPEAPVRELKGLQAVYPDLIGSQFSKAFTLPDNQLTRTVGDETPMASVVAALKDSASLTRYMGKSLAHDYTKEIATAYQGYLSTGEQIVGELNENLQAYLNRPYSKTEKRTMLELLLTDGEVRQQNGKMLKGSDLPSTVQGKALSLTQQDGDTLVYNPELAETSVLAGLQWMLTADQFGSVLDAKDVASITGLNPDLVSEAMVDQMNQGMSVVEAKRTLASKIQSYWGVVPDSNGLIGQQEGIPEAMAAELLRVFRDNGLLTEKSFYVQNAQLVEYVKGEVKPPKDAKTIDRLLPVELPMDSPLREFPSAIEQAVMVEPEGIRYIGQNARPPVAKTQLRNPLVQNTEQQLQAIENEQNTPYFVNPQMAGFYSALGVDNVLKLFAAGSFDPEQMNVNHAKSLDGVNRGTVAAFNELQGLLAEVGNIGKKAGTALDQTPIHYQFNMTRVARLQMLGKYNPQANKLVREAILPTRSTLDLSNQNGQDYRRFTLGMAQLLGIKVHKMSFENVSNKLKGMLEGGLAPSVQRLQDWVSRFDISETTQPSAMLPDELVEGLVQDFKAADADLSPMGLHALMEYARYVQADDAGKASFDTSLYLEADGVTNGPINAMVLFTTGQFTPQWIRNIAKGGLYFNRPGETVNSYNEGEDKRDLYQATTDRLQDNLESLRQSLSGNPQGNEQLKHLFNLMDEFLGGDLTLDEEGNLTLQRGIAKNPLTITIYGSGAAGIAGKMTKAVTDAVYERMSDIAQNGGRLPDKAAAALQRLISTQASVDKDGNLKFKTTESDRKVKYDPKTFTFTEGELRNIQSNMLHMFVNPMRQAIEETVGAPLTRTAELLRQATQVQSIVLENAFRTQVEAELNKKRQTEGWREGDFLTTKELRDIYKKLEHLAPFVKTGTQTFFISGSQAVDVASTNFGHALNGQFRTPAFVNGPADSGVAGIPFMNIGAGDGQMMQNISVADNAPTGTLKIFDGMNMPLDQIESGSEVANQAVYDSWMGNPLKAVYDSYSQFMENADLSKFPAATQQQLSRALFGLNNSEASLDEIREAMRDLTNNLNSAQQQIEARHQVMSQVSLSIDQMAAASSPYVREGQVFLSGTDAEGLADQLNVMYTEALNKITQEQDTNEAIGSEIKALSTQDESGAYLLNAADLGSLAQAVNLPAEQAEVLKQINDSLAAKAYKVVYGSAKQIAAYAQNQGHTLPEMPGGDVKGFTTVGDQTIYLINPTSETLIHELVHASTFETVLGHYSDPEFSRNNPQGGLAVARIEALMDQFLNLELNQVSAEVSQAYSDAANTIRGYLNKPNPQNKAAALNEFMAWGLTNRSLISLGKRTKASKLAQIAGSIFDAIKSMFFRGRRNAPAKGQDMFSNLLFNSSMLMYSQPTGRARHKASTLFQNSIYGVDERLSRVSEAFANAVGRYLGEPLVPGKPMASTSVSEAIMTSYRIGQSMMAHGFPMNMQQASTFSNIVTALATEARIDPNSMAAAQKLYSHVVKNLSVEDFMANPDSQNPADRYYAQEKYNSIMGNYLTEMDIHGRSTLLPSFLALATVNDEFRAVLQKMELPRTERNQEGTLDAVLENAGNQVMDALTDRMAGIKKAANVEQAIDALNAHIGKQVQDRETFIDQMASKSGGYIDRANEIVVDGMTSLSQRLLDADSKARKAGANKVTRMVTGFGAGIGAVINEQSGQIVSQGVMTAMNRMKVWEPLHTLVNDLIGRTKNNASVYDMIKGVRSVVQQTRQQFREHLPSLIAEKFSRQLTAQEWSSLHMSMGKTDLAVLRDAFTQKQINEMITDSKKLDSNIATLESFLQNEDPAHWKLLQRKANQLANYMLTSDPGTNLLRNAYAVSQLFGESKQKDWATKGDTFVKGVDQLVTMYALKQLEPGHMDTLSSLVQTEGDGIGFTLSYLLGQRVDEQRKVNSPATQVNHFKGYIPSAQQEGVSMLVADDTEFAKLAAQSYVRVQEYGGSNLDRGKGNKSYYYAPAAARAGYEQGIMQNARQTASGVDATTGYSLAPNAGRITEEATVKKIAKAIANERSNRENLLPVYNPAGEVVAFERSLDPVMLERIQGENHLAKMIGQWRGRQVEEASSQKFNERLIDNLKAMYDKDLKASKANQAQYVNVFASSDPVLQDAAELFNRDTRDYIKSVFGDDFYVRKDMLNDALGYRSASIGDAWTGNSRWSPKTQETVKNLAISVFGNKAYQYTVNAETTLKNLVSDARVLIVVKSVVVPVSNLMSNVYQLAARGVPLVNVVRGMAKKTAEVDQYVKSRIRQIEAEAELRASTDDPIKTRKLNAEIQSITDAHKRMSIWPLIEAGEFSSISDAGLTRSEIQLTEGRLQAYVESLVSKLPGPIATMGRYAIITKDTALFQGLQKAVEYGDFLAKAVLFDDLTQRQKKDRKYALGRVSEEFVNYDRLSGRFRGTLENLGLLWFYNFKIRSVKVAASMIRNNPVHTLLATLAPAPTLFGSVGLPTEDNVVSKLLDGSLDYSMGPGQGLRAPELNPWANLVQ</sequence>
<name>A0A5C1K5R8_9CAUD</name>
<dbReference type="Pfam" id="PF21867">
    <property type="entry name" value="vRNAP_dom_2"/>
    <property type="match status" value="1"/>
</dbReference>
<evidence type="ECO:0000259" key="6">
    <source>
        <dbReference type="Pfam" id="PF21894"/>
    </source>
</evidence>
<evidence type="ECO:0000313" key="7">
    <source>
        <dbReference type="EMBL" id="QEM41168.1"/>
    </source>
</evidence>
<protein>
    <submittedName>
        <fullName evidence="7">RNA polymerase</fullName>
    </submittedName>
</protein>
<feature type="region of interest" description="Disordered" evidence="2">
    <location>
        <begin position="910"/>
        <end position="971"/>
    </location>
</feature>
<dbReference type="PANTHER" id="PTHR34491:SF156">
    <property type="entry name" value="KINESIN MOTOR DOMAIN-CONTAINING PROTEIN"/>
    <property type="match status" value="1"/>
</dbReference>
<feature type="compositionally biased region" description="Low complexity" evidence="2">
    <location>
        <begin position="918"/>
        <end position="936"/>
    </location>
</feature>
<dbReference type="InterPro" id="IPR054062">
    <property type="entry name" value="vRNAP_dom2"/>
</dbReference>
<feature type="domain" description="Virion DNA-directed RNA polymerase" evidence="5">
    <location>
        <begin position="1315"/>
        <end position="1435"/>
    </location>
</feature>
<dbReference type="Gene3D" id="6.10.250.1860">
    <property type="match status" value="1"/>
</dbReference>
<keyword evidence="8" id="KW-1185">Reference proteome</keyword>
<dbReference type="Gene3D" id="6.10.140.1370">
    <property type="match status" value="1"/>
</dbReference>
<dbReference type="Pfam" id="PF21624">
    <property type="entry name" value="vRNAP_plug"/>
    <property type="match status" value="1"/>
</dbReference>
<feature type="domain" description="Virion DNA-directed RNA polymerase plug insertion" evidence="3">
    <location>
        <begin position="1451"/>
        <end position="1546"/>
    </location>
</feature>
<dbReference type="InterPro" id="IPR053805">
    <property type="entry name" value="N4_RNAP_helical"/>
</dbReference>
<gene>
    <name evidence="7" type="ORF">Zuri_75</name>
</gene>
<feature type="compositionally biased region" description="Polar residues" evidence="2">
    <location>
        <begin position="940"/>
        <end position="949"/>
    </location>
</feature>
<dbReference type="InterPro" id="IPR049433">
    <property type="entry name" value="vRNAP_plug"/>
</dbReference>
<evidence type="ECO:0000313" key="8">
    <source>
        <dbReference type="Proteomes" id="UP000322075"/>
    </source>
</evidence>
<feature type="domain" description="Bacteriophage N4 RNA polymerase helical" evidence="6">
    <location>
        <begin position="1626"/>
        <end position="1821"/>
    </location>
</feature>
<evidence type="ECO:0000259" key="3">
    <source>
        <dbReference type="Pfam" id="PF21624"/>
    </source>
</evidence>
<dbReference type="InterPro" id="IPR049432">
    <property type="entry name" value="vRNAP_dom"/>
</dbReference>
<dbReference type="Gene3D" id="6.10.140.1360">
    <property type="match status" value="1"/>
</dbReference>
<dbReference type="Gene3D" id="1.20.140.110">
    <property type="match status" value="2"/>
</dbReference>
<evidence type="ECO:0000256" key="1">
    <source>
        <dbReference type="SAM" id="Coils"/>
    </source>
</evidence>
<evidence type="ECO:0000256" key="2">
    <source>
        <dbReference type="SAM" id="MobiDB-lite"/>
    </source>
</evidence>
<dbReference type="Pfam" id="PF21894">
    <property type="entry name" value="N4_RNAP_helical"/>
    <property type="match status" value="1"/>
</dbReference>